<evidence type="ECO:0000313" key="7">
    <source>
        <dbReference type="EMBL" id="HIZ36408.1"/>
    </source>
</evidence>
<protein>
    <submittedName>
        <fullName evidence="7">Adenosine deaminase</fullName>
        <ecNumber evidence="7">3.5.4.4</ecNumber>
    </submittedName>
</protein>
<dbReference type="InterPro" id="IPR032466">
    <property type="entry name" value="Metal_Hydrolase"/>
</dbReference>
<dbReference type="SUPFAM" id="SSF51556">
    <property type="entry name" value="Metallo-dependent hydrolases"/>
    <property type="match status" value="1"/>
</dbReference>
<dbReference type="GO" id="GO:0006146">
    <property type="term" value="P:adenine catabolic process"/>
    <property type="evidence" value="ECO:0007669"/>
    <property type="project" value="TreeGrafter"/>
</dbReference>
<gene>
    <name evidence="7" type="primary">add</name>
    <name evidence="7" type="ORF">H9815_11565</name>
</gene>
<dbReference type="Proteomes" id="UP000824037">
    <property type="component" value="Unassembled WGS sequence"/>
</dbReference>
<evidence type="ECO:0000313" key="8">
    <source>
        <dbReference type="Proteomes" id="UP000824037"/>
    </source>
</evidence>
<keyword evidence="5" id="KW-0862">Zinc</keyword>
<evidence type="ECO:0000256" key="1">
    <source>
        <dbReference type="ARBA" id="ARBA00001947"/>
    </source>
</evidence>
<dbReference type="GO" id="GO:0000034">
    <property type="term" value="F:adenine deaminase activity"/>
    <property type="evidence" value="ECO:0007669"/>
    <property type="project" value="TreeGrafter"/>
</dbReference>
<organism evidence="7 8">
    <name type="scientific">Candidatus Ruania gallistercoris</name>
    <dbReference type="NCBI Taxonomy" id="2838746"/>
    <lineage>
        <taxon>Bacteria</taxon>
        <taxon>Bacillati</taxon>
        <taxon>Actinomycetota</taxon>
        <taxon>Actinomycetes</taxon>
        <taxon>Micrococcales</taxon>
        <taxon>Ruaniaceae</taxon>
        <taxon>Ruania</taxon>
    </lineage>
</organism>
<dbReference type="Gene3D" id="3.20.20.140">
    <property type="entry name" value="Metal-dependent hydrolases"/>
    <property type="match status" value="1"/>
</dbReference>
<dbReference type="InterPro" id="IPR006330">
    <property type="entry name" value="Ado/ade_deaminase"/>
</dbReference>
<evidence type="ECO:0000256" key="5">
    <source>
        <dbReference type="ARBA" id="ARBA00022833"/>
    </source>
</evidence>
<keyword evidence="3" id="KW-0479">Metal-binding</keyword>
<comment type="cofactor">
    <cofactor evidence="1">
        <name>Zn(2+)</name>
        <dbReference type="ChEBI" id="CHEBI:29105"/>
    </cofactor>
</comment>
<accession>A0A9D2EFC8</accession>
<dbReference type="GO" id="GO:0043103">
    <property type="term" value="P:hypoxanthine salvage"/>
    <property type="evidence" value="ECO:0007669"/>
    <property type="project" value="TreeGrafter"/>
</dbReference>
<name>A0A9D2EFC8_9MICO</name>
<feature type="domain" description="Adenosine deaminase" evidence="6">
    <location>
        <begin position="12"/>
        <end position="330"/>
    </location>
</feature>
<dbReference type="AlphaFoldDB" id="A0A9D2EFC8"/>
<dbReference type="GO" id="GO:0046872">
    <property type="term" value="F:metal ion binding"/>
    <property type="evidence" value="ECO:0007669"/>
    <property type="project" value="UniProtKB-KW"/>
</dbReference>
<comment type="similarity">
    <text evidence="2">Belongs to the metallo-dependent hydrolases superfamily. Adenosine and AMP deaminases family.</text>
</comment>
<sequence>MNAVGEFLYRLPKAEVHCHFVGAIPAEVAWRIAARNEVSLPAAGAADLYVYDNFHDFIERYMLIATAFRKPGDCAEAMYAILADGLRHGNVQYREVFFNPTDHAPGGMSYSEMVAGLVDGITAAESDLGVKCRLIPSINRMESAQVALDLVEEIVSHRRDEVIGIGLDAAEPAGPPERFAEAFQLAGRYGLRRTAHTCEDYAGLDGGPPTNAITCLDELGCDRLDHGYNILADPAVVSRCRDSGVPFTVCLPGSNPALLPDRIASIRSMMDAGLPVSLHSDDPTMHRTTPGEVYQLGASGLGLDVAAMADLALAALDAAWLDDGERGELRTAFEREMADLAAELF</sequence>
<dbReference type="GO" id="GO:0005829">
    <property type="term" value="C:cytosol"/>
    <property type="evidence" value="ECO:0007669"/>
    <property type="project" value="TreeGrafter"/>
</dbReference>
<comment type="caution">
    <text evidence="7">The sequence shown here is derived from an EMBL/GenBank/DDBJ whole genome shotgun (WGS) entry which is preliminary data.</text>
</comment>
<dbReference type="EMBL" id="DXBY01000198">
    <property type="protein sequence ID" value="HIZ36408.1"/>
    <property type="molecule type" value="Genomic_DNA"/>
</dbReference>
<evidence type="ECO:0000256" key="2">
    <source>
        <dbReference type="ARBA" id="ARBA00006676"/>
    </source>
</evidence>
<dbReference type="PANTHER" id="PTHR43114:SF6">
    <property type="entry name" value="ADENINE DEAMINASE"/>
    <property type="match status" value="1"/>
</dbReference>
<reference evidence="7" key="1">
    <citation type="journal article" date="2021" name="PeerJ">
        <title>Extensive microbial diversity within the chicken gut microbiome revealed by metagenomics and culture.</title>
        <authorList>
            <person name="Gilroy R."/>
            <person name="Ravi A."/>
            <person name="Getino M."/>
            <person name="Pursley I."/>
            <person name="Horton D.L."/>
            <person name="Alikhan N.F."/>
            <person name="Baker D."/>
            <person name="Gharbi K."/>
            <person name="Hall N."/>
            <person name="Watson M."/>
            <person name="Adriaenssens E.M."/>
            <person name="Foster-Nyarko E."/>
            <person name="Jarju S."/>
            <person name="Secka A."/>
            <person name="Antonio M."/>
            <person name="Oren A."/>
            <person name="Chaudhuri R.R."/>
            <person name="La Ragione R."/>
            <person name="Hildebrand F."/>
            <person name="Pallen M.J."/>
        </authorList>
    </citation>
    <scope>NUCLEOTIDE SEQUENCE</scope>
    <source>
        <strain evidence="7">ChiGjej4B4-7305</strain>
    </source>
</reference>
<dbReference type="InterPro" id="IPR001365">
    <property type="entry name" value="A_deaminase_dom"/>
</dbReference>
<keyword evidence="4 7" id="KW-0378">Hydrolase</keyword>
<evidence type="ECO:0000259" key="6">
    <source>
        <dbReference type="Pfam" id="PF00962"/>
    </source>
</evidence>
<dbReference type="EC" id="3.5.4.4" evidence="7"/>
<evidence type="ECO:0000256" key="4">
    <source>
        <dbReference type="ARBA" id="ARBA00022801"/>
    </source>
</evidence>
<reference evidence="7" key="2">
    <citation type="submission" date="2021-04" db="EMBL/GenBank/DDBJ databases">
        <authorList>
            <person name="Gilroy R."/>
        </authorList>
    </citation>
    <scope>NUCLEOTIDE SEQUENCE</scope>
    <source>
        <strain evidence="7">ChiGjej4B4-7305</strain>
    </source>
</reference>
<dbReference type="NCBIfam" id="TIGR01430">
    <property type="entry name" value="aden_deam"/>
    <property type="match status" value="1"/>
</dbReference>
<dbReference type="PANTHER" id="PTHR43114">
    <property type="entry name" value="ADENINE DEAMINASE"/>
    <property type="match status" value="1"/>
</dbReference>
<proteinExistence type="inferred from homology"/>
<evidence type="ECO:0000256" key="3">
    <source>
        <dbReference type="ARBA" id="ARBA00022723"/>
    </source>
</evidence>
<dbReference type="Pfam" id="PF00962">
    <property type="entry name" value="A_deaminase"/>
    <property type="match status" value="1"/>
</dbReference>